<evidence type="ECO:0000256" key="1">
    <source>
        <dbReference type="SAM" id="SignalP"/>
    </source>
</evidence>
<dbReference type="Proteomes" id="UP001153365">
    <property type="component" value="Unassembled WGS sequence"/>
</dbReference>
<reference evidence="2" key="1">
    <citation type="submission" date="2022-06" db="EMBL/GenBank/DDBJ databases">
        <authorList>
            <consortium name="SYNGENTA / RWTH Aachen University"/>
        </authorList>
    </citation>
    <scope>NUCLEOTIDE SEQUENCE</scope>
</reference>
<evidence type="ECO:0000313" key="3">
    <source>
        <dbReference type="Proteomes" id="UP001153365"/>
    </source>
</evidence>
<gene>
    <name evidence="2" type="ORF">PPACK8108_LOCUS20893</name>
</gene>
<feature type="chain" id="PRO_5043874639" evidence="1">
    <location>
        <begin position="23"/>
        <end position="659"/>
    </location>
</feature>
<proteinExistence type="predicted"/>
<keyword evidence="3" id="KW-1185">Reference proteome</keyword>
<evidence type="ECO:0000313" key="2">
    <source>
        <dbReference type="EMBL" id="CAH7686267.1"/>
    </source>
</evidence>
<organism evidence="2 3">
    <name type="scientific">Phakopsora pachyrhizi</name>
    <name type="common">Asian soybean rust disease fungus</name>
    <dbReference type="NCBI Taxonomy" id="170000"/>
    <lineage>
        <taxon>Eukaryota</taxon>
        <taxon>Fungi</taxon>
        <taxon>Dikarya</taxon>
        <taxon>Basidiomycota</taxon>
        <taxon>Pucciniomycotina</taxon>
        <taxon>Pucciniomycetes</taxon>
        <taxon>Pucciniales</taxon>
        <taxon>Phakopsoraceae</taxon>
        <taxon>Phakopsora</taxon>
    </lineage>
</organism>
<keyword evidence="1" id="KW-0732">Signal</keyword>
<name>A0AAV0BHY4_PHAPC</name>
<accession>A0AAV0BHY4</accession>
<dbReference type="EMBL" id="CALTRL010005780">
    <property type="protein sequence ID" value="CAH7686267.1"/>
    <property type="molecule type" value="Genomic_DNA"/>
</dbReference>
<dbReference type="AlphaFoldDB" id="A0AAV0BHY4"/>
<protein>
    <submittedName>
        <fullName evidence="2">Expressed protein</fullName>
    </submittedName>
</protein>
<sequence>MKFWKPIIFPCLLASRIISTDAAFIKGSSVKTLEDTVECPRSGSSFSSQYNLFSHNNDLPPSMEKHSQVEQSNALLAKYQDTAPIAMSSKRSFNNAFGNGEGEPANIPHIMNEPYFSPPFSANRGDDLMLFSTERDIFPTYTTELLSPEILCDYATALEGSEHSYCDYGYLQNNFLWENNNWLISQPEHIGDLSGINSRGAAETEHQSLGYSSMPVDLPLNTLIGTETTAGLGGNSFSSLENKLRVTIEGETSKLDGDDQSSAMIFETPNSFHFKNDPIRSQKAKTTKTKKTKKQVIRGQEKSLKDVLGEYKLKLEDLSKSGPNKSPLGLLLETMDHYADNKLTDRDHMSKKGINNYENKIYSRKTFIKLFLSQSGILICESQFNELQKSYKFRNDKARVDFNLFFYKLVTDQIERNANDKFYIASHQAEDFFNLKNYHYKINKSASEKEKRDRSFYADQIGKTVGKAIVYLPWKDISISDNNVEVFEKRESHLKDKRIGRFGVEHRIILNQRFNLRKFFTLYSTLINKVFCSGEKDLLENFLSRQRGAMSFFDEVLRLLEIDPKGKGKYFIRNENLPLDEEIKMIFFNFSSLTFPGKKFEITLSERNRSKIDVTWKFIALWLAKEKYDYYKEIYCSKNSILLHFRNFFNTFLFYILEG</sequence>
<comment type="caution">
    <text evidence="2">The sequence shown here is derived from an EMBL/GenBank/DDBJ whole genome shotgun (WGS) entry which is preliminary data.</text>
</comment>
<feature type="signal peptide" evidence="1">
    <location>
        <begin position="1"/>
        <end position="22"/>
    </location>
</feature>